<evidence type="ECO:0000256" key="1">
    <source>
        <dbReference type="SAM" id="SignalP"/>
    </source>
</evidence>
<proteinExistence type="predicted"/>
<feature type="domain" description="Ricin B lectin" evidence="2">
    <location>
        <begin position="38"/>
        <end position="156"/>
    </location>
</feature>
<protein>
    <recommendedName>
        <fullName evidence="2">Ricin B lectin domain-containing protein</fullName>
    </recommendedName>
</protein>
<gene>
    <name evidence="3" type="ORF">GCM10009839_32510</name>
</gene>
<sequence length="157" mass="16916">MRLKALLRSALTLGAVTTALVTGAAAAQAAPGDGLTWKNYQTGRCLDGNLVDSTMFTNPCQGQYSQDWQFVPISGGYIHVVNDLATGMNRCMTTNGTTVWRVYCGHNPSGSSQRWTLIDTSYGLMFKSDDGKCLESSSTGGVYMRACNSANKAQSWH</sequence>
<dbReference type="InterPro" id="IPR000772">
    <property type="entry name" value="Ricin_B_lectin"/>
</dbReference>
<dbReference type="SUPFAM" id="SSF50370">
    <property type="entry name" value="Ricin B-like lectins"/>
    <property type="match status" value="1"/>
</dbReference>
<keyword evidence="4" id="KW-1185">Reference proteome</keyword>
<organism evidence="3 4">
    <name type="scientific">Catenulispora yoronensis</name>
    <dbReference type="NCBI Taxonomy" id="450799"/>
    <lineage>
        <taxon>Bacteria</taxon>
        <taxon>Bacillati</taxon>
        <taxon>Actinomycetota</taxon>
        <taxon>Actinomycetes</taxon>
        <taxon>Catenulisporales</taxon>
        <taxon>Catenulisporaceae</taxon>
        <taxon>Catenulispora</taxon>
    </lineage>
</organism>
<dbReference type="RefSeq" id="WP_344666438.1">
    <property type="nucleotide sequence ID" value="NZ_BAAAQN010000016.1"/>
</dbReference>
<dbReference type="PROSITE" id="PS50231">
    <property type="entry name" value="RICIN_B_LECTIN"/>
    <property type="match status" value="1"/>
</dbReference>
<dbReference type="EMBL" id="BAAAQN010000016">
    <property type="protein sequence ID" value="GAA2030303.1"/>
    <property type="molecule type" value="Genomic_DNA"/>
</dbReference>
<accession>A0ABN2U7J2</accession>
<dbReference type="Gene3D" id="2.80.10.50">
    <property type="match status" value="1"/>
</dbReference>
<name>A0ABN2U7J2_9ACTN</name>
<feature type="chain" id="PRO_5046259694" description="Ricin B lectin domain-containing protein" evidence="1">
    <location>
        <begin position="30"/>
        <end position="157"/>
    </location>
</feature>
<keyword evidence="1" id="KW-0732">Signal</keyword>
<dbReference type="CDD" id="cd23415">
    <property type="entry name" value="beta-trefoil_Ricin_AH"/>
    <property type="match status" value="1"/>
</dbReference>
<evidence type="ECO:0000259" key="2">
    <source>
        <dbReference type="Pfam" id="PF00652"/>
    </source>
</evidence>
<evidence type="ECO:0000313" key="3">
    <source>
        <dbReference type="EMBL" id="GAA2030303.1"/>
    </source>
</evidence>
<dbReference type="Pfam" id="PF00652">
    <property type="entry name" value="Ricin_B_lectin"/>
    <property type="match status" value="1"/>
</dbReference>
<comment type="caution">
    <text evidence="3">The sequence shown here is derived from an EMBL/GenBank/DDBJ whole genome shotgun (WGS) entry which is preliminary data.</text>
</comment>
<dbReference type="Proteomes" id="UP001500751">
    <property type="component" value="Unassembled WGS sequence"/>
</dbReference>
<reference evidence="3 4" key="1">
    <citation type="journal article" date="2019" name="Int. J. Syst. Evol. Microbiol.">
        <title>The Global Catalogue of Microorganisms (GCM) 10K type strain sequencing project: providing services to taxonomists for standard genome sequencing and annotation.</title>
        <authorList>
            <consortium name="The Broad Institute Genomics Platform"/>
            <consortium name="The Broad Institute Genome Sequencing Center for Infectious Disease"/>
            <person name="Wu L."/>
            <person name="Ma J."/>
        </authorList>
    </citation>
    <scope>NUCLEOTIDE SEQUENCE [LARGE SCALE GENOMIC DNA]</scope>
    <source>
        <strain evidence="3 4">JCM 16014</strain>
    </source>
</reference>
<feature type="signal peptide" evidence="1">
    <location>
        <begin position="1"/>
        <end position="29"/>
    </location>
</feature>
<dbReference type="InterPro" id="IPR035992">
    <property type="entry name" value="Ricin_B-like_lectins"/>
</dbReference>
<evidence type="ECO:0000313" key="4">
    <source>
        <dbReference type="Proteomes" id="UP001500751"/>
    </source>
</evidence>